<dbReference type="PANTHER" id="PTHR43031:SF1">
    <property type="entry name" value="PYRIDINE NUCLEOTIDE-DISULPHIDE OXIDOREDUCTASE"/>
    <property type="match status" value="1"/>
</dbReference>
<dbReference type="PROSITE" id="PS50206">
    <property type="entry name" value="RHODANESE_3"/>
    <property type="match status" value="1"/>
</dbReference>
<dbReference type="GO" id="GO:0016740">
    <property type="term" value="F:transferase activity"/>
    <property type="evidence" value="ECO:0007669"/>
    <property type="project" value="UniProtKB-KW"/>
</dbReference>
<gene>
    <name evidence="2" type="ORF">nbrc107697_03150</name>
</gene>
<dbReference type="CDD" id="cd00158">
    <property type="entry name" value="RHOD"/>
    <property type="match status" value="1"/>
</dbReference>
<feature type="domain" description="Rhodanese" evidence="1">
    <location>
        <begin position="18"/>
        <end position="105"/>
    </location>
</feature>
<evidence type="ECO:0000313" key="2">
    <source>
        <dbReference type="EMBL" id="GED96276.1"/>
    </source>
</evidence>
<dbReference type="PANTHER" id="PTHR43031">
    <property type="entry name" value="FAD-DEPENDENT OXIDOREDUCTASE"/>
    <property type="match status" value="1"/>
</dbReference>
<dbReference type="Proteomes" id="UP000444980">
    <property type="component" value="Unassembled WGS sequence"/>
</dbReference>
<evidence type="ECO:0000259" key="1">
    <source>
        <dbReference type="PROSITE" id="PS50206"/>
    </source>
</evidence>
<dbReference type="InterPro" id="IPR050229">
    <property type="entry name" value="GlpE_sulfurtransferase"/>
</dbReference>
<dbReference type="SMART" id="SM00450">
    <property type="entry name" value="RHOD"/>
    <property type="match status" value="1"/>
</dbReference>
<dbReference type="Pfam" id="PF00581">
    <property type="entry name" value="Rhodanese"/>
    <property type="match status" value="1"/>
</dbReference>
<organism evidence="2 3">
    <name type="scientific">Gordonia crocea</name>
    <dbReference type="NCBI Taxonomy" id="589162"/>
    <lineage>
        <taxon>Bacteria</taxon>
        <taxon>Bacillati</taxon>
        <taxon>Actinomycetota</taxon>
        <taxon>Actinomycetes</taxon>
        <taxon>Mycobacteriales</taxon>
        <taxon>Gordoniaceae</taxon>
        <taxon>Gordonia</taxon>
    </lineage>
</organism>
<keyword evidence="3" id="KW-1185">Reference proteome</keyword>
<dbReference type="Gene3D" id="3.40.250.10">
    <property type="entry name" value="Rhodanese-like domain"/>
    <property type="match status" value="1"/>
</dbReference>
<dbReference type="EMBL" id="BJOU01000001">
    <property type="protein sequence ID" value="GED96276.1"/>
    <property type="molecule type" value="Genomic_DNA"/>
</dbReference>
<comment type="caution">
    <text evidence="2">The sequence shown here is derived from an EMBL/GenBank/DDBJ whole genome shotgun (WGS) entry which is preliminary data.</text>
</comment>
<evidence type="ECO:0000313" key="3">
    <source>
        <dbReference type="Proteomes" id="UP000444980"/>
    </source>
</evidence>
<dbReference type="AlphaFoldDB" id="A0A7M3SUF2"/>
<sequence length="109" mass="12276">MPAFEQVPVTELPDDFTNETDRLLLDIREPDEWQEGHIRGALHIPLGQVPERIDEIDPDVDLYVICRTSGRSFRMLEYFEHVGREGIIVEGGMVAWEAGGKPVVTGDEG</sequence>
<dbReference type="InterPro" id="IPR001763">
    <property type="entry name" value="Rhodanese-like_dom"/>
</dbReference>
<reference evidence="3" key="1">
    <citation type="submission" date="2019-06" db="EMBL/GenBank/DDBJ databases">
        <title>Gordonia isolated from sludge of a wastewater treatment plant.</title>
        <authorList>
            <person name="Tamura T."/>
            <person name="Aoyama K."/>
            <person name="Kang Y."/>
            <person name="Saito S."/>
            <person name="Akiyama N."/>
            <person name="Yazawa K."/>
            <person name="Gonoi T."/>
            <person name="Mikami Y."/>
        </authorList>
    </citation>
    <scope>NUCLEOTIDE SEQUENCE [LARGE SCALE GENOMIC DNA]</scope>
    <source>
        <strain evidence="3">NBRC 107697</strain>
    </source>
</reference>
<dbReference type="RefSeq" id="WP_161925770.1">
    <property type="nucleotide sequence ID" value="NZ_BJOU01000001.1"/>
</dbReference>
<dbReference type="SUPFAM" id="SSF52821">
    <property type="entry name" value="Rhodanese/Cell cycle control phosphatase"/>
    <property type="match status" value="1"/>
</dbReference>
<dbReference type="InterPro" id="IPR036873">
    <property type="entry name" value="Rhodanese-like_dom_sf"/>
</dbReference>
<keyword evidence="2" id="KW-0808">Transferase</keyword>
<dbReference type="OrthoDB" id="9800872at2"/>
<proteinExistence type="predicted"/>
<accession>A0A7M3SUF2</accession>
<protein>
    <submittedName>
        <fullName evidence="2">Sulfurtransferase</fullName>
    </submittedName>
</protein>
<name>A0A7M3SUF2_9ACTN</name>